<feature type="compositionally biased region" description="Polar residues" evidence="7">
    <location>
        <begin position="81"/>
        <end position="101"/>
    </location>
</feature>
<feature type="compositionally biased region" description="Polar residues" evidence="7">
    <location>
        <begin position="126"/>
        <end position="144"/>
    </location>
</feature>
<dbReference type="OMA" id="PRWKKCP"/>
<dbReference type="GO" id="GO:0005737">
    <property type="term" value="C:cytoplasm"/>
    <property type="evidence" value="ECO:0007669"/>
    <property type="project" value="UniProtKB-SubCell"/>
</dbReference>
<comment type="caution">
    <text evidence="9">The sequence shown here is derived from an EMBL/GenBank/DDBJ whole genome shotgun (WGS) entry which is preliminary data.</text>
</comment>
<dbReference type="InterPro" id="IPR001841">
    <property type="entry name" value="Znf_RING"/>
</dbReference>
<dbReference type="InterPro" id="IPR039739">
    <property type="entry name" value="MAG2/RNF10"/>
</dbReference>
<dbReference type="GO" id="GO:0008270">
    <property type="term" value="F:zinc ion binding"/>
    <property type="evidence" value="ECO:0007669"/>
    <property type="project" value="UniProtKB-KW"/>
</dbReference>
<dbReference type="PROSITE" id="PS50089">
    <property type="entry name" value="ZF_RING_2"/>
    <property type="match status" value="1"/>
</dbReference>
<keyword evidence="2" id="KW-0963">Cytoplasm</keyword>
<proteinExistence type="predicted"/>
<evidence type="ECO:0000256" key="2">
    <source>
        <dbReference type="ARBA" id="ARBA00022490"/>
    </source>
</evidence>
<evidence type="ECO:0000256" key="3">
    <source>
        <dbReference type="ARBA" id="ARBA00022723"/>
    </source>
</evidence>
<dbReference type="CDD" id="cd16536">
    <property type="entry name" value="RING-HC_RNF10"/>
    <property type="match status" value="1"/>
</dbReference>
<keyword evidence="5" id="KW-0862">Zinc</keyword>
<feature type="compositionally biased region" description="Polar residues" evidence="7">
    <location>
        <begin position="462"/>
        <end position="473"/>
    </location>
</feature>
<dbReference type="InterPro" id="IPR017907">
    <property type="entry name" value="Znf_RING_CS"/>
</dbReference>
<dbReference type="FunCoup" id="A0A200QGV1">
    <property type="interactions" value="3501"/>
</dbReference>
<organism evidence="9 10">
    <name type="scientific">Macleaya cordata</name>
    <name type="common">Five-seeded plume-poppy</name>
    <name type="synonym">Bocconia cordata</name>
    <dbReference type="NCBI Taxonomy" id="56857"/>
    <lineage>
        <taxon>Eukaryota</taxon>
        <taxon>Viridiplantae</taxon>
        <taxon>Streptophyta</taxon>
        <taxon>Embryophyta</taxon>
        <taxon>Tracheophyta</taxon>
        <taxon>Spermatophyta</taxon>
        <taxon>Magnoliopsida</taxon>
        <taxon>Ranunculales</taxon>
        <taxon>Papaveraceae</taxon>
        <taxon>Papaveroideae</taxon>
        <taxon>Macleaya</taxon>
    </lineage>
</organism>
<evidence type="ECO:0000259" key="8">
    <source>
        <dbReference type="PROSITE" id="PS50089"/>
    </source>
</evidence>
<dbReference type="SUPFAM" id="SSF57850">
    <property type="entry name" value="RING/U-box"/>
    <property type="match status" value="1"/>
</dbReference>
<dbReference type="SMART" id="SM00184">
    <property type="entry name" value="RING"/>
    <property type="match status" value="1"/>
</dbReference>
<feature type="compositionally biased region" description="Polar residues" evidence="7">
    <location>
        <begin position="45"/>
        <end position="62"/>
    </location>
</feature>
<gene>
    <name evidence="9" type="ORF">BVC80_9101g210</name>
</gene>
<accession>A0A200QGV1</accession>
<dbReference type="PANTHER" id="PTHR12983:SF9">
    <property type="entry name" value="E3 UBIQUITIN-PROTEIN LIGASE RNF10"/>
    <property type="match status" value="1"/>
</dbReference>
<keyword evidence="10" id="KW-1185">Reference proteome</keyword>
<dbReference type="Gene3D" id="3.30.40.10">
    <property type="entry name" value="Zinc/RING finger domain, C3HC4 (zinc finger)"/>
    <property type="match status" value="1"/>
</dbReference>
<dbReference type="STRING" id="56857.A0A200QGV1"/>
<name>A0A200QGV1_MACCD</name>
<sequence length="789" mass="87081">MPYNNKDHLLLFRKNELLTNCLPALAETKPPISSHIFMSILPTEANRSTSSSSPTLLQNPNFNHGLPQASEELLDFPLSDPTDTQTLGPVQISGSQSVSHLSTGNSGSVSSTSTGSGGSSKKVSEARTSNGRKSWHRQNQTMSGNLGGGGISSQFSSTQSAARKNQTMNGNHLLNFQYDPISRPQPRIPPPRKQQKIKPYNKDLFIQANYKFVVLDSGNDELESMDPDKMLQWDNVVCVRYSTPHPVHCPICLESPLCPQITSCGHIFCFPCILRYLLMGEEDHKGDSWKKCPLCFMMVSSKDLYTINIENVKQHHIGDNIQFTLLSRAKDSLIPSQKNQLGMDTTACASVDLCDSFSKFTMASDAELSVREATSELNGWLARAESGLVDDLEQLPYVCAAMEQLEQRKKVWSDLQTLNDKPPSRNHGTSCSNVKTCKYANKIDTHVFAPNGNADVTDSKVRSGNASLSPSTSHKYESKWSEGPSPEKLYGEECFAQTTDVRETFEAEESLLSSSYDEHKCLQKGSRFVKENESYTFYQAIDGQHLILHPLNMKCLLHYYGSYDSLPPRIGGKILQLETVTQSDTMRRRYRYLSHFSLTTTFQLCEIDLSETLPPDALSPFLDEIKKRENQRKRLAKKEHKEKIKAEADVLQAIPISSSFGRSSLGVDSMFSMDDFEALGSSPVSSSSPPIVGERKRFSEVTRLGFAAGIDSPSFTAGESADASSNKEARSEASVPTGQRSDVTLSFANIISTAKSTANGAEIAKMNGLGKKGKKPSRVLLSTAGGRRY</sequence>
<feature type="compositionally biased region" description="Low complexity" evidence="7">
    <location>
        <begin position="102"/>
        <end position="114"/>
    </location>
</feature>
<protein>
    <submittedName>
        <fullName evidence="9">Zinc finger protein</fullName>
    </submittedName>
</protein>
<dbReference type="GO" id="GO:0000976">
    <property type="term" value="F:transcription cis-regulatory region binding"/>
    <property type="evidence" value="ECO:0007669"/>
    <property type="project" value="TreeGrafter"/>
</dbReference>
<dbReference type="Proteomes" id="UP000195402">
    <property type="component" value="Unassembled WGS sequence"/>
</dbReference>
<evidence type="ECO:0000256" key="5">
    <source>
        <dbReference type="ARBA" id="ARBA00022833"/>
    </source>
</evidence>
<dbReference type="InParanoid" id="A0A200QGV1"/>
<evidence type="ECO:0000256" key="1">
    <source>
        <dbReference type="ARBA" id="ARBA00004496"/>
    </source>
</evidence>
<feature type="region of interest" description="Disordered" evidence="7">
    <location>
        <begin position="769"/>
        <end position="789"/>
    </location>
</feature>
<keyword evidence="4 6" id="KW-0863">Zinc-finger</keyword>
<evidence type="ECO:0000313" key="10">
    <source>
        <dbReference type="Proteomes" id="UP000195402"/>
    </source>
</evidence>
<keyword evidence="3" id="KW-0479">Metal-binding</keyword>
<dbReference type="AlphaFoldDB" id="A0A200QGV1"/>
<dbReference type="GO" id="GO:0045944">
    <property type="term" value="P:positive regulation of transcription by RNA polymerase II"/>
    <property type="evidence" value="ECO:0007669"/>
    <property type="project" value="TreeGrafter"/>
</dbReference>
<feature type="region of interest" description="Disordered" evidence="7">
    <location>
        <begin position="45"/>
        <end position="164"/>
    </location>
</feature>
<feature type="region of interest" description="Disordered" evidence="7">
    <location>
        <begin position="459"/>
        <end position="484"/>
    </location>
</feature>
<feature type="domain" description="RING-type" evidence="8">
    <location>
        <begin position="249"/>
        <end position="295"/>
    </location>
</feature>
<evidence type="ECO:0000256" key="6">
    <source>
        <dbReference type="PROSITE-ProRule" id="PRU00175"/>
    </source>
</evidence>
<reference evidence="9 10" key="1">
    <citation type="journal article" date="2017" name="Mol. Plant">
        <title>The Genome of Medicinal Plant Macleaya cordata Provides New Insights into Benzylisoquinoline Alkaloids Metabolism.</title>
        <authorList>
            <person name="Liu X."/>
            <person name="Liu Y."/>
            <person name="Huang P."/>
            <person name="Ma Y."/>
            <person name="Qing Z."/>
            <person name="Tang Q."/>
            <person name="Cao H."/>
            <person name="Cheng P."/>
            <person name="Zheng Y."/>
            <person name="Yuan Z."/>
            <person name="Zhou Y."/>
            <person name="Liu J."/>
            <person name="Tang Z."/>
            <person name="Zhuo Y."/>
            <person name="Zhang Y."/>
            <person name="Yu L."/>
            <person name="Huang J."/>
            <person name="Yang P."/>
            <person name="Peng Q."/>
            <person name="Zhang J."/>
            <person name="Jiang W."/>
            <person name="Zhang Z."/>
            <person name="Lin K."/>
            <person name="Ro D.K."/>
            <person name="Chen X."/>
            <person name="Xiong X."/>
            <person name="Shang Y."/>
            <person name="Huang S."/>
            <person name="Zeng J."/>
        </authorList>
    </citation>
    <scope>NUCLEOTIDE SEQUENCE [LARGE SCALE GENOMIC DNA]</scope>
    <source>
        <strain evidence="10">cv. BLH2017</strain>
        <tissue evidence="9">Root</tissue>
    </source>
</reference>
<comment type="subcellular location">
    <subcellularLocation>
        <location evidence="1">Cytoplasm</location>
    </subcellularLocation>
</comment>
<dbReference type="InterPro" id="IPR013083">
    <property type="entry name" value="Znf_RING/FYVE/PHD"/>
</dbReference>
<evidence type="ECO:0000256" key="4">
    <source>
        <dbReference type="ARBA" id="ARBA00022771"/>
    </source>
</evidence>
<dbReference type="PROSITE" id="PS00518">
    <property type="entry name" value="ZF_RING_1"/>
    <property type="match status" value="1"/>
</dbReference>
<feature type="compositionally biased region" description="Polar residues" evidence="7">
    <location>
        <begin position="152"/>
        <end position="164"/>
    </location>
</feature>
<dbReference type="Pfam" id="PF00097">
    <property type="entry name" value="zf-C3HC4"/>
    <property type="match status" value="1"/>
</dbReference>
<dbReference type="OrthoDB" id="302966at2759"/>
<feature type="compositionally biased region" description="Polar residues" evidence="7">
    <location>
        <begin position="715"/>
        <end position="724"/>
    </location>
</feature>
<evidence type="ECO:0000313" key="9">
    <source>
        <dbReference type="EMBL" id="OVA09672.1"/>
    </source>
</evidence>
<feature type="region of interest" description="Disordered" evidence="7">
    <location>
        <begin position="715"/>
        <end position="738"/>
    </location>
</feature>
<evidence type="ECO:0000256" key="7">
    <source>
        <dbReference type="SAM" id="MobiDB-lite"/>
    </source>
</evidence>
<dbReference type="EMBL" id="MVGT01002051">
    <property type="protein sequence ID" value="OVA09672.1"/>
    <property type="molecule type" value="Genomic_DNA"/>
</dbReference>
<dbReference type="PANTHER" id="PTHR12983">
    <property type="entry name" value="RING FINGER 10 FAMILY MEMBER"/>
    <property type="match status" value="1"/>
</dbReference>
<dbReference type="InterPro" id="IPR018957">
    <property type="entry name" value="Znf_C3HC4_RING-type"/>
</dbReference>